<keyword evidence="1" id="KW-0378">Hydrolase</keyword>
<reference evidence="5" key="1">
    <citation type="journal article" date="2019" name="Int. J. Syst. Evol. Microbiol.">
        <title>The Global Catalogue of Microorganisms (GCM) 10K type strain sequencing project: providing services to taxonomists for standard genome sequencing and annotation.</title>
        <authorList>
            <consortium name="The Broad Institute Genomics Platform"/>
            <consortium name="The Broad Institute Genome Sequencing Center for Infectious Disease"/>
            <person name="Wu L."/>
            <person name="Ma J."/>
        </authorList>
    </citation>
    <scope>NUCLEOTIDE SEQUENCE [LARGE SCALE GENOMIC DNA]</scope>
    <source>
        <strain evidence="5">JCM 17759</strain>
    </source>
</reference>
<dbReference type="PANTHER" id="PTHR22901">
    <property type="entry name" value="SIALATE O-ACETYLESTERASE"/>
    <property type="match status" value="1"/>
</dbReference>
<dbReference type="EMBL" id="BAABGA010000006">
    <property type="protein sequence ID" value="GAA4445255.1"/>
    <property type="molecule type" value="Genomic_DNA"/>
</dbReference>
<dbReference type="Proteomes" id="UP001500840">
    <property type="component" value="Unassembled WGS sequence"/>
</dbReference>
<dbReference type="InterPro" id="IPR039329">
    <property type="entry name" value="SIAE"/>
</dbReference>
<organism evidence="4 5">
    <name type="scientific">Novipirellula rosea</name>
    <dbReference type="NCBI Taxonomy" id="1031540"/>
    <lineage>
        <taxon>Bacteria</taxon>
        <taxon>Pseudomonadati</taxon>
        <taxon>Planctomycetota</taxon>
        <taxon>Planctomycetia</taxon>
        <taxon>Pirellulales</taxon>
        <taxon>Pirellulaceae</taxon>
        <taxon>Novipirellula</taxon>
    </lineage>
</organism>
<dbReference type="RefSeq" id="WP_345318998.1">
    <property type="nucleotide sequence ID" value="NZ_BAABGA010000006.1"/>
</dbReference>
<keyword evidence="5" id="KW-1185">Reference proteome</keyword>
<dbReference type="Gene3D" id="2.60.40.10">
    <property type="entry name" value="Immunoglobulins"/>
    <property type="match status" value="1"/>
</dbReference>
<proteinExistence type="predicted"/>
<evidence type="ECO:0000259" key="3">
    <source>
        <dbReference type="Pfam" id="PF03629"/>
    </source>
</evidence>
<feature type="chain" id="PRO_5046651021" evidence="2">
    <location>
        <begin position="22"/>
        <end position="504"/>
    </location>
</feature>
<comment type="caution">
    <text evidence="4">The sequence shown here is derived from an EMBL/GenBank/DDBJ whole genome shotgun (WGS) entry which is preliminary data.</text>
</comment>
<sequence length="504" mass="55658">MRASPLPLVLLLVALLPDLLAADQLRVADVFTDNAVLQQGVKLPVWGTTTANTEVTVRLAGQTKTVQAAEDGTWRLELSPLRADGNGTTMIVESQEDRQEFRNLLVGEVWYASGQSNMQMTLQACAQKIPAIREIAEAAATDNIRWLRIDEPDSPQPLKRRQKVTPWQLDHPANRATQSAVAYLFARTLHEKLGVPIGIIEGSWGGKPIEGFIPRSQFEKQETLQPLLSLAEQNQLDALAKLEGGVIVRNTAGMPGRIYNARVSPIAPYAIRGFIWYQGESNAGHGEDPRNYRFKMRALVEGWRETWGQPELPFYFVQLPTFKDELTGWIRLREEQRLSLDIPHTGMAVTIDLRDSDIHPANKLDVASRLANWALVKTYGKQFPCSGPLFKSATVDGDSMRVEFEHADSGLMVARKEGLAAATPTPDIALAHFELADESGNWHPAQATIDGSAVIVQSPGVRNPRAVRYACSGAPENANLYNQADLPASPFCSDLQLLAWESDK</sequence>
<protein>
    <submittedName>
        <fullName evidence="4">Sialate O-acetylesterase</fullName>
    </submittedName>
</protein>
<dbReference type="InterPro" id="IPR036514">
    <property type="entry name" value="SGNH_hydro_sf"/>
</dbReference>
<feature type="domain" description="Sialate O-acetylesterase" evidence="3">
    <location>
        <begin position="108"/>
        <end position="359"/>
    </location>
</feature>
<name>A0ABP8M9H1_9BACT</name>
<feature type="signal peptide" evidence="2">
    <location>
        <begin position="1"/>
        <end position="21"/>
    </location>
</feature>
<accession>A0ABP8M9H1</accession>
<evidence type="ECO:0000313" key="4">
    <source>
        <dbReference type="EMBL" id="GAA4445255.1"/>
    </source>
</evidence>
<dbReference type="Gene3D" id="3.40.50.1110">
    <property type="entry name" value="SGNH hydrolase"/>
    <property type="match status" value="1"/>
</dbReference>
<dbReference type="InterPro" id="IPR005181">
    <property type="entry name" value="SASA"/>
</dbReference>
<evidence type="ECO:0000256" key="1">
    <source>
        <dbReference type="ARBA" id="ARBA00022801"/>
    </source>
</evidence>
<dbReference type="PANTHER" id="PTHR22901:SF0">
    <property type="entry name" value="SIALATE O-ACETYLESTERASE"/>
    <property type="match status" value="1"/>
</dbReference>
<evidence type="ECO:0000256" key="2">
    <source>
        <dbReference type="SAM" id="SignalP"/>
    </source>
</evidence>
<gene>
    <name evidence="4" type="ORF">GCM10023156_04620</name>
</gene>
<evidence type="ECO:0000313" key="5">
    <source>
        <dbReference type="Proteomes" id="UP001500840"/>
    </source>
</evidence>
<keyword evidence="2" id="KW-0732">Signal</keyword>
<dbReference type="SUPFAM" id="SSF52266">
    <property type="entry name" value="SGNH hydrolase"/>
    <property type="match status" value="1"/>
</dbReference>
<dbReference type="Pfam" id="PF03629">
    <property type="entry name" value="SASA"/>
    <property type="match status" value="1"/>
</dbReference>
<dbReference type="InterPro" id="IPR013783">
    <property type="entry name" value="Ig-like_fold"/>
</dbReference>